<reference evidence="12" key="2">
    <citation type="submission" date="2023-01" db="EMBL/GenBank/DDBJ databases">
        <title>Draft genome sequence of Algimonas ampicilliniresistens strain NBRC 108219.</title>
        <authorList>
            <person name="Sun Q."/>
            <person name="Mori K."/>
        </authorList>
    </citation>
    <scope>NUCLEOTIDE SEQUENCE</scope>
    <source>
        <strain evidence="12">NBRC 108219</strain>
    </source>
</reference>
<evidence type="ECO:0000259" key="11">
    <source>
        <dbReference type="Pfam" id="PF02782"/>
    </source>
</evidence>
<dbReference type="HAMAP" id="MF_02220">
    <property type="entry name" value="XylB"/>
    <property type="match status" value="1"/>
</dbReference>
<dbReference type="InterPro" id="IPR050406">
    <property type="entry name" value="FGGY_Carb_Kinase"/>
</dbReference>
<dbReference type="PIRSF" id="PIRSF000538">
    <property type="entry name" value="GlpK"/>
    <property type="match status" value="1"/>
</dbReference>
<evidence type="ECO:0000256" key="7">
    <source>
        <dbReference type="ARBA" id="ARBA00023277"/>
    </source>
</evidence>
<accession>A0ABQ5V6D7</accession>
<evidence type="ECO:0000256" key="8">
    <source>
        <dbReference type="HAMAP-Rule" id="MF_02220"/>
    </source>
</evidence>
<dbReference type="PANTHER" id="PTHR43095:SF6">
    <property type="entry name" value="XYLULOSE KINASE"/>
    <property type="match status" value="1"/>
</dbReference>
<evidence type="ECO:0000256" key="1">
    <source>
        <dbReference type="ARBA" id="ARBA00009156"/>
    </source>
</evidence>
<dbReference type="InterPro" id="IPR006000">
    <property type="entry name" value="Xylulokinase"/>
</dbReference>
<dbReference type="Gene3D" id="3.30.420.40">
    <property type="match status" value="2"/>
</dbReference>
<feature type="site" description="Important for activity" evidence="8">
    <location>
        <position position="6"/>
    </location>
</feature>
<keyword evidence="3 8" id="KW-0808">Transferase</keyword>
<evidence type="ECO:0000313" key="13">
    <source>
        <dbReference type="Proteomes" id="UP001161391"/>
    </source>
</evidence>
<gene>
    <name evidence="8 9 12" type="primary">xylB</name>
    <name evidence="12" type="ORF">GCM10007853_02920</name>
</gene>
<name>A0ABQ5V6D7_9PROT</name>
<reference evidence="12" key="1">
    <citation type="journal article" date="2014" name="Int. J. Syst. Evol. Microbiol.">
        <title>Complete genome of a new Firmicutes species belonging to the dominant human colonic microbiota ('Ruminococcus bicirculans') reveals two chromosomes and a selective capacity to utilize plant glucans.</title>
        <authorList>
            <consortium name="NISC Comparative Sequencing Program"/>
            <person name="Wegmann U."/>
            <person name="Louis P."/>
            <person name="Goesmann A."/>
            <person name="Henrissat B."/>
            <person name="Duncan S.H."/>
            <person name="Flint H.J."/>
        </authorList>
    </citation>
    <scope>NUCLEOTIDE SEQUENCE</scope>
    <source>
        <strain evidence="12">NBRC 108219</strain>
    </source>
</reference>
<proteinExistence type="inferred from homology"/>
<evidence type="ECO:0000256" key="3">
    <source>
        <dbReference type="ARBA" id="ARBA00022679"/>
    </source>
</evidence>
<keyword evidence="13" id="KW-1185">Reference proteome</keyword>
<dbReference type="RefSeq" id="WP_284386767.1">
    <property type="nucleotide sequence ID" value="NZ_BSNK01000001.1"/>
</dbReference>
<dbReference type="InterPro" id="IPR043129">
    <property type="entry name" value="ATPase_NBD"/>
</dbReference>
<dbReference type="InterPro" id="IPR018485">
    <property type="entry name" value="FGGY_C"/>
</dbReference>
<sequence length="482" mass="51348">MYLGLDIGTSGVKAVLVDDAQMIVDQATAPLSVSRPQPLWSEQDPKDWWRATNEAVLKLDTRARRAVRAIGLSGQMHGATLLDVHGDVIRPAILWNDGRSAASCQAMTEACPELHEITGNLAMPGFTAPKLYWLRENEPENFKKVARVLLPKDYVRWLMSGDAASDMSDSAGTLWMDVGARDWSDTMLGLTGLDRSHMPDLYEGTQATGVLKQSIADQWSMARVPIAAGGGDNAAGAVGSGIIEPGEGFVSLGTSGVVFMADDAFRPNVAGAVHTFCHAVPDTWHRMSVILSAASAVDFVARIAGFASEADLYDQTADAKRPGRGAVYLPYLSGERTPHNDPNAKGAFFGLTHEDTPLTMAQAALEGVAFALADGVDGLRAAGTSIDGLSVIGGGSRSIWWGRVIASAMNLPLTYRESSAVGPAFGAARLARLCLDEDAISDICTPPAIDHVVEPDPLLVSLYAERRPIFTQLYQATKGLLS</sequence>
<evidence type="ECO:0000256" key="6">
    <source>
        <dbReference type="ARBA" id="ARBA00022840"/>
    </source>
</evidence>
<dbReference type="Pfam" id="PF02782">
    <property type="entry name" value="FGGY_C"/>
    <property type="match status" value="1"/>
</dbReference>
<feature type="active site" description="Proton acceptor" evidence="8">
    <location>
        <position position="232"/>
    </location>
</feature>
<comment type="catalytic activity">
    <reaction evidence="8 9">
        <text>D-xylulose + ATP = D-xylulose 5-phosphate + ADP + H(+)</text>
        <dbReference type="Rhea" id="RHEA:10964"/>
        <dbReference type="ChEBI" id="CHEBI:15378"/>
        <dbReference type="ChEBI" id="CHEBI:17140"/>
        <dbReference type="ChEBI" id="CHEBI:30616"/>
        <dbReference type="ChEBI" id="CHEBI:57737"/>
        <dbReference type="ChEBI" id="CHEBI:456216"/>
        <dbReference type="EC" id="2.7.1.17"/>
    </reaction>
</comment>
<evidence type="ECO:0000256" key="4">
    <source>
        <dbReference type="ARBA" id="ARBA00022741"/>
    </source>
</evidence>
<dbReference type="EMBL" id="BSNK01000001">
    <property type="protein sequence ID" value="GLQ22418.1"/>
    <property type="molecule type" value="Genomic_DNA"/>
</dbReference>
<comment type="caution">
    <text evidence="12">The sequence shown here is derived from an EMBL/GenBank/DDBJ whole genome shotgun (WGS) entry which is preliminary data.</text>
</comment>
<dbReference type="Pfam" id="PF00370">
    <property type="entry name" value="FGGY_N"/>
    <property type="match status" value="1"/>
</dbReference>
<comment type="similarity">
    <text evidence="1 8 9">Belongs to the FGGY kinase family.</text>
</comment>
<dbReference type="InterPro" id="IPR018483">
    <property type="entry name" value="Carb_kinase_FGGY_CS"/>
</dbReference>
<feature type="binding site" evidence="8">
    <location>
        <begin position="76"/>
        <end position="77"/>
    </location>
    <ligand>
        <name>substrate</name>
    </ligand>
</feature>
<keyword evidence="6 8" id="KW-0067">ATP-binding</keyword>
<dbReference type="Proteomes" id="UP001161391">
    <property type="component" value="Unassembled WGS sequence"/>
</dbReference>
<dbReference type="PROSITE" id="PS00933">
    <property type="entry name" value="FGGY_KINASES_1"/>
    <property type="match status" value="1"/>
</dbReference>
<dbReference type="InterPro" id="IPR018484">
    <property type="entry name" value="FGGY_N"/>
</dbReference>
<dbReference type="NCBIfam" id="TIGR01312">
    <property type="entry name" value="XylB"/>
    <property type="match status" value="1"/>
</dbReference>
<dbReference type="PANTHER" id="PTHR43095">
    <property type="entry name" value="SUGAR KINASE"/>
    <property type="match status" value="1"/>
</dbReference>
<dbReference type="InterPro" id="IPR000577">
    <property type="entry name" value="Carb_kinase_FGGY"/>
</dbReference>
<evidence type="ECO:0000313" key="12">
    <source>
        <dbReference type="EMBL" id="GLQ22418.1"/>
    </source>
</evidence>
<evidence type="ECO:0000256" key="9">
    <source>
        <dbReference type="RuleBase" id="RU364073"/>
    </source>
</evidence>
<keyword evidence="4 8" id="KW-0547">Nucleotide-binding</keyword>
<evidence type="ECO:0000259" key="10">
    <source>
        <dbReference type="Pfam" id="PF00370"/>
    </source>
</evidence>
<feature type="domain" description="Carbohydrate kinase FGGY C-terminal" evidence="11">
    <location>
        <begin position="249"/>
        <end position="431"/>
    </location>
</feature>
<dbReference type="CDD" id="cd07808">
    <property type="entry name" value="ASKHA_NBD_FGGY_EcXK-like"/>
    <property type="match status" value="1"/>
</dbReference>
<evidence type="ECO:0000256" key="5">
    <source>
        <dbReference type="ARBA" id="ARBA00022777"/>
    </source>
</evidence>
<feature type="domain" description="Carbohydrate kinase FGGY N-terminal" evidence="10">
    <location>
        <begin position="1"/>
        <end position="239"/>
    </location>
</feature>
<comment type="function">
    <text evidence="8">Catalyzes the phosphorylation of D-xylulose to D-xylulose 5-phosphate.</text>
</comment>
<organism evidence="12 13">
    <name type="scientific">Algimonas ampicilliniresistens</name>
    <dbReference type="NCBI Taxonomy" id="1298735"/>
    <lineage>
        <taxon>Bacteria</taxon>
        <taxon>Pseudomonadati</taxon>
        <taxon>Pseudomonadota</taxon>
        <taxon>Alphaproteobacteria</taxon>
        <taxon>Maricaulales</taxon>
        <taxon>Robiginitomaculaceae</taxon>
        <taxon>Algimonas</taxon>
    </lineage>
</organism>
<dbReference type="EC" id="2.7.1.17" evidence="8 9"/>
<keyword evidence="2 8" id="KW-0859">Xylose metabolism</keyword>
<dbReference type="SUPFAM" id="SSF53067">
    <property type="entry name" value="Actin-like ATPase domain"/>
    <property type="match status" value="2"/>
</dbReference>
<evidence type="ECO:0000256" key="2">
    <source>
        <dbReference type="ARBA" id="ARBA00022629"/>
    </source>
</evidence>
<protein>
    <recommendedName>
        <fullName evidence="8 9">Xylulose kinase</fullName>
        <shortName evidence="8 9">Xylulokinase</shortName>
        <ecNumber evidence="8 9">2.7.1.17</ecNumber>
    </recommendedName>
</protein>
<keyword evidence="5 8" id="KW-0418">Kinase</keyword>
<keyword evidence="7 8" id="KW-0119">Carbohydrate metabolism</keyword>